<proteinExistence type="predicted"/>
<evidence type="ECO:0000313" key="2">
    <source>
        <dbReference type="Proteomes" id="UP000244855"/>
    </source>
</evidence>
<keyword evidence="2" id="KW-1185">Reference proteome</keyword>
<dbReference type="Proteomes" id="UP000244855">
    <property type="component" value="Unassembled WGS sequence"/>
</dbReference>
<accession>A0A2V1E4M9</accession>
<evidence type="ECO:0000313" key="1">
    <source>
        <dbReference type="EMBL" id="PVI05059.1"/>
    </source>
</evidence>
<gene>
    <name evidence="1" type="ORF">DM02DRAFT_125760</name>
</gene>
<sequence length="144" mass="15660">MRISSSGSDPAQNPPLRIRSGFGPTLAGMIKLPATYLFKHYQNAYSRTILLGVSCIYGGITSGFPVVWSGDQGSTRNTVLCTRERMPLTIDKVRVNLQGHSLRTYEVIKAVRYGVQLQSTSAIRLPKPSGGCVCTFVVSQSAIH</sequence>
<organism evidence="1 2">
    <name type="scientific">Periconia macrospinosa</name>
    <dbReference type="NCBI Taxonomy" id="97972"/>
    <lineage>
        <taxon>Eukaryota</taxon>
        <taxon>Fungi</taxon>
        <taxon>Dikarya</taxon>
        <taxon>Ascomycota</taxon>
        <taxon>Pezizomycotina</taxon>
        <taxon>Dothideomycetes</taxon>
        <taxon>Pleosporomycetidae</taxon>
        <taxon>Pleosporales</taxon>
        <taxon>Massarineae</taxon>
        <taxon>Periconiaceae</taxon>
        <taxon>Periconia</taxon>
    </lineage>
</organism>
<dbReference type="AlphaFoldDB" id="A0A2V1E4M9"/>
<dbReference type="EMBL" id="KZ805316">
    <property type="protein sequence ID" value="PVI05059.1"/>
    <property type="molecule type" value="Genomic_DNA"/>
</dbReference>
<protein>
    <submittedName>
        <fullName evidence="1">Uncharacterized protein</fullName>
    </submittedName>
</protein>
<name>A0A2V1E4M9_9PLEO</name>
<reference evidence="1 2" key="1">
    <citation type="journal article" date="2018" name="Sci. Rep.">
        <title>Comparative genomics provides insights into the lifestyle and reveals functional heterogeneity of dark septate endophytic fungi.</title>
        <authorList>
            <person name="Knapp D.G."/>
            <person name="Nemeth J.B."/>
            <person name="Barry K."/>
            <person name="Hainaut M."/>
            <person name="Henrissat B."/>
            <person name="Johnson J."/>
            <person name="Kuo A."/>
            <person name="Lim J.H.P."/>
            <person name="Lipzen A."/>
            <person name="Nolan M."/>
            <person name="Ohm R.A."/>
            <person name="Tamas L."/>
            <person name="Grigoriev I.V."/>
            <person name="Spatafora J.W."/>
            <person name="Nagy L.G."/>
            <person name="Kovacs G.M."/>
        </authorList>
    </citation>
    <scope>NUCLEOTIDE SEQUENCE [LARGE SCALE GENOMIC DNA]</scope>
    <source>
        <strain evidence="1 2">DSE2036</strain>
    </source>
</reference>